<proteinExistence type="predicted"/>
<dbReference type="Proteomes" id="UP000887116">
    <property type="component" value="Unassembled WGS sequence"/>
</dbReference>
<comment type="caution">
    <text evidence="1">The sequence shown here is derived from an EMBL/GenBank/DDBJ whole genome shotgun (WGS) entry which is preliminary data.</text>
</comment>
<gene>
    <name evidence="1" type="ORF">TNCT_200221</name>
</gene>
<dbReference type="AlphaFoldDB" id="A0A8X6LNS1"/>
<dbReference type="EMBL" id="BMAO01017356">
    <property type="protein sequence ID" value="GFR15102.1"/>
    <property type="molecule type" value="Genomic_DNA"/>
</dbReference>
<organism evidence="1 2">
    <name type="scientific">Trichonephila clavata</name>
    <name type="common">Joro spider</name>
    <name type="synonym">Nephila clavata</name>
    <dbReference type="NCBI Taxonomy" id="2740835"/>
    <lineage>
        <taxon>Eukaryota</taxon>
        <taxon>Metazoa</taxon>
        <taxon>Ecdysozoa</taxon>
        <taxon>Arthropoda</taxon>
        <taxon>Chelicerata</taxon>
        <taxon>Arachnida</taxon>
        <taxon>Araneae</taxon>
        <taxon>Araneomorphae</taxon>
        <taxon>Entelegynae</taxon>
        <taxon>Araneoidea</taxon>
        <taxon>Nephilidae</taxon>
        <taxon>Trichonephila</taxon>
    </lineage>
</organism>
<protein>
    <submittedName>
        <fullName evidence="1">Uncharacterized protein</fullName>
    </submittedName>
</protein>
<evidence type="ECO:0000313" key="2">
    <source>
        <dbReference type="Proteomes" id="UP000887116"/>
    </source>
</evidence>
<evidence type="ECO:0000313" key="1">
    <source>
        <dbReference type="EMBL" id="GFR15102.1"/>
    </source>
</evidence>
<sequence length="89" mass="9809">MSWCANLYTEQKDGAKMGISINLYPSPFEAPARFDNINIGLKWHLRGSSNQPIGQDGRHVTPVWTGTPLGRCLLASTPIDADRIPQSND</sequence>
<accession>A0A8X6LNS1</accession>
<reference evidence="1" key="1">
    <citation type="submission" date="2020-07" db="EMBL/GenBank/DDBJ databases">
        <title>Multicomponent nature underlies the extraordinary mechanical properties of spider dragline silk.</title>
        <authorList>
            <person name="Kono N."/>
            <person name="Nakamura H."/>
            <person name="Mori M."/>
            <person name="Yoshida Y."/>
            <person name="Ohtoshi R."/>
            <person name="Malay A.D."/>
            <person name="Moran D.A.P."/>
            <person name="Tomita M."/>
            <person name="Numata K."/>
            <person name="Arakawa K."/>
        </authorList>
    </citation>
    <scope>NUCLEOTIDE SEQUENCE</scope>
</reference>
<keyword evidence="2" id="KW-1185">Reference proteome</keyword>
<name>A0A8X6LNS1_TRICU</name>